<proteinExistence type="predicted"/>
<comment type="caution">
    <text evidence="2">The sequence shown here is derived from an EMBL/GenBank/DDBJ whole genome shotgun (WGS) entry which is preliminary data.</text>
</comment>
<feature type="domain" description="DUF6891" evidence="1">
    <location>
        <begin position="3"/>
        <end position="183"/>
    </location>
</feature>
<gene>
    <name evidence="2" type="ORF">K6Y31_11300</name>
</gene>
<keyword evidence="3" id="KW-1185">Reference proteome</keyword>
<evidence type="ECO:0000313" key="3">
    <source>
        <dbReference type="Proteomes" id="UP001201273"/>
    </source>
</evidence>
<accession>A0ABS8W8S3</accession>
<dbReference type="EMBL" id="JAIMJA010000010">
    <property type="protein sequence ID" value="MCE2595402.1"/>
    <property type="molecule type" value="Genomic_DNA"/>
</dbReference>
<reference evidence="2 3" key="1">
    <citation type="journal article" date="2022" name="Environ. Microbiol. Rep.">
        <title>Eco-phylogenetic analyses reveal divergent evolution of vitamin B12 metabolism in the marine bacterial family 'Psychromonadaceae'.</title>
        <authorList>
            <person name="Jin X."/>
            <person name="Yang Y."/>
            <person name="Cao H."/>
            <person name="Gao B."/>
            <person name="Zhao Z."/>
        </authorList>
    </citation>
    <scope>NUCLEOTIDE SEQUENCE [LARGE SCALE GENOMIC DNA]</scope>
    <source>
        <strain evidence="2 3">MKS20</strain>
    </source>
</reference>
<dbReference type="Pfam" id="PF21831">
    <property type="entry name" value="DUF6891"/>
    <property type="match status" value="1"/>
</dbReference>
<protein>
    <recommendedName>
        <fullName evidence="1">DUF6891 domain-containing protein</fullName>
    </recommendedName>
</protein>
<dbReference type="InterPro" id="IPR054186">
    <property type="entry name" value="DUF6891"/>
</dbReference>
<organism evidence="2 3">
    <name type="scientific">Motilimonas cestriensis</name>
    <dbReference type="NCBI Taxonomy" id="2742685"/>
    <lineage>
        <taxon>Bacteria</taxon>
        <taxon>Pseudomonadati</taxon>
        <taxon>Pseudomonadota</taxon>
        <taxon>Gammaproteobacteria</taxon>
        <taxon>Alteromonadales</taxon>
        <taxon>Alteromonadales genera incertae sedis</taxon>
        <taxon>Motilimonas</taxon>
    </lineage>
</organism>
<name>A0ABS8W8S3_9GAMM</name>
<evidence type="ECO:0000313" key="2">
    <source>
        <dbReference type="EMBL" id="MCE2595402.1"/>
    </source>
</evidence>
<dbReference type="Proteomes" id="UP001201273">
    <property type="component" value="Unassembled WGS sequence"/>
</dbReference>
<sequence>MNEDEKYILDSIKGWVWSGFYSKGDIREMIYDILEEGCDEEMLLASIEPEIEKKRLAEKEWPEVTDFDRLHGVFYKLHEEGICALHNAGYTMSDGFEDVSHVVHDAPKGHYHSFCFYHGQDVEGAVNGRGLMIAFGALENDDEKSIQTGKSVAESLSKAGFKVDWDGTIKTRIFLPEIEWQKRAA</sequence>
<evidence type="ECO:0000259" key="1">
    <source>
        <dbReference type="Pfam" id="PF21831"/>
    </source>
</evidence>
<dbReference type="RefSeq" id="WP_233052886.1">
    <property type="nucleotide sequence ID" value="NZ_JAIMJA010000010.1"/>
</dbReference>